<name>A0A842HH15_9BACT</name>
<protein>
    <submittedName>
        <fullName evidence="1">BrnT family toxin</fullName>
    </submittedName>
</protein>
<gene>
    <name evidence="1" type="ORF">H5P28_16220</name>
</gene>
<dbReference type="EMBL" id="JACHVB010000052">
    <property type="protein sequence ID" value="MBC2595813.1"/>
    <property type="molecule type" value="Genomic_DNA"/>
</dbReference>
<dbReference type="Gene3D" id="3.10.450.530">
    <property type="entry name" value="Ribonuclease toxin, BrnT, of type II toxin-antitoxin system"/>
    <property type="match status" value="1"/>
</dbReference>
<evidence type="ECO:0000313" key="1">
    <source>
        <dbReference type="EMBL" id="MBC2595813.1"/>
    </source>
</evidence>
<evidence type="ECO:0000313" key="2">
    <source>
        <dbReference type="Proteomes" id="UP000546464"/>
    </source>
</evidence>
<proteinExistence type="predicted"/>
<organism evidence="1 2">
    <name type="scientific">Ruficoccus amylovorans</name>
    <dbReference type="NCBI Taxonomy" id="1804625"/>
    <lineage>
        <taxon>Bacteria</taxon>
        <taxon>Pseudomonadati</taxon>
        <taxon>Verrucomicrobiota</taxon>
        <taxon>Opitutia</taxon>
        <taxon>Puniceicoccales</taxon>
        <taxon>Cerasicoccaceae</taxon>
        <taxon>Ruficoccus</taxon>
    </lineage>
</organism>
<reference evidence="1 2" key="1">
    <citation type="submission" date="2020-07" db="EMBL/GenBank/DDBJ databases">
        <authorList>
            <person name="Feng X."/>
        </authorList>
    </citation>
    <scope>NUCLEOTIDE SEQUENCE [LARGE SCALE GENOMIC DNA]</scope>
    <source>
        <strain evidence="1 2">JCM31066</strain>
    </source>
</reference>
<comment type="caution">
    <text evidence="1">The sequence shown here is derived from an EMBL/GenBank/DDBJ whole genome shotgun (WGS) entry which is preliminary data.</text>
</comment>
<sequence length="89" mass="10472">MDFEWDATKAADNLSKHQVSFQDAMLAFADPDRLITEDTAHSTDTETRYFCYGMVSERVLTVRFTIRDSKIRLIGAGYWRQGRKRYENR</sequence>
<dbReference type="AlphaFoldDB" id="A0A842HH15"/>
<accession>A0A842HH15</accession>
<dbReference type="Proteomes" id="UP000546464">
    <property type="component" value="Unassembled WGS sequence"/>
</dbReference>
<dbReference type="InterPro" id="IPR038573">
    <property type="entry name" value="BrnT_sf"/>
</dbReference>
<dbReference type="Pfam" id="PF04365">
    <property type="entry name" value="BrnT_toxin"/>
    <property type="match status" value="1"/>
</dbReference>
<keyword evidence="2" id="KW-1185">Reference proteome</keyword>
<dbReference type="InterPro" id="IPR007460">
    <property type="entry name" value="BrnT_toxin"/>
</dbReference>